<accession>A5FXT7</accession>
<dbReference type="AlphaFoldDB" id="A5FXT7"/>
<feature type="transmembrane region" description="Helical" evidence="7">
    <location>
        <begin position="153"/>
        <end position="176"/>
    </location>
</feature>
<feature type="transmembrane region" description="Helical" evidence="7">
    <location>
        <begin position="480"/>
        <end position="498"/>
    </location>
</feature>
<evidence type="ECO:0000259" key="8">
    <source>
        <dbReference type="Pfam" id="PF13515"/>
    </source>
</evidence>
<feature type="transmembrane region" description="Helical" evidence="7">
    <location>
        <begin position="446"/>
        <end position="474"/>
    </location>
</feature>
<comment type="subcellular location">
    <subcellularLocation>
        <location evidence="1">Cell membrane</location>
        <topology evidence="1">Multi-pass membrane protein</topology>
    </subcellularLocation>
</comment>
<evidence type="ECO:0000256" key="7">
    <source>
        <dbReference type="SAM" id="Phobius"/>
    </source>
</evidence>
<evidence type="ECO:0000256" key="2">
    <source>
        <dbReference type="ARBA" id="ARBA00022475"/>
    </source>
</evidence>
<dbReference type="Pfam" id="PF13515">
    <property type="entry name" value="FUSC_2"/>
    <property type="match status" value="1"/>
</dbReference>
<keyword evidence="5 7" id="KW-0472">Membrane</keyword>
<dbReference type="eggNOG" id="COG1289">
    <property type="taxonomic scope" value="Bacteria"/>
</dbReference>
<dbReference type="STRING" id="349163.Acry_1207"/>
<dbReference type="PANTHER" id="PTHR30509:SF9">
    <property type="entry name" value="MULTIDRUG RESISTANCE PROTEIN MDTO"/>
    <property type="match status" value="1"/>
</dbReference>
<organism evidence="9 10">
    <name type="scientific">Acidiphilium cryptum (strain JF-5)</name>
    <dbReference type="NCBI Taxonomy" id="349163"/>
    <lineage>
        <taxon>Bacteria</taxon>
        <taxon>Pseudomonadati</taxon>
        <taxon>Pseudomonadota</taxon>
        <taxon>Alphaproteobacteria</taxon>
        <taxon>Acetobacterales</taxon>
        <taxon>Acidocellaceae</taxon>
        <taxon>Acidiphilium</taxon>
    </lineage>
</organism>
<dbReference type="EMBL" id="CP000697">
    <property type="protein sequence ID" value="ABQ30419.1"/>
    <property type="molecule type" value="Genomic_DNA"/>
</dbReference>
<dbReference type="RefSeq" id="WP_011942075.1">
    <property type="nucleotide sequence ID" value="NC_009484.1"/>
</dbReference>
<proteinExistence type="inferred from homology"/>
<reference evidence="9 10" key="1">
    <citation type="submission" date="2007-05" db="EMBL/GenBank/DDBJ databases">
        <title>Complete sequence of chromosome of Acidiphilium cryptum JF-5.</title>
        <authorList>
            <consortium name="US DOE Joint Genome Institute"/>
            <person name="Copeland A."/>
            <person name="Lucas S."/>
            <person name="Lapidus A."/>
            <person name="Barry K."/>
            <person name="Detter J.C."/>
            <person name="Glavina del Rio T."/>
            <person name="Hammon N."/>
            <person name="Israni S."/>
            <person name="Dalin E."/>
            <person name="Tice H."/>
            <person name="Pitluck S."/>
            <person name="Sims D."/>
            <person name="Brettin T."/>
            <person name="Bruce D."/>
            <person name="Han C."/>
            <person name="Schmutz J."/>
            <person name="Larimer F."/>
            <person name="Land M."/>
            <person name="Hauser L."/>
            <person name="Kyrpides N."/>
            <person name="Kim E."/>
            <person name="Magnuson T."/>
            <person name="Richardson P."/>
        </authorList>
    </citation>
    <scope>NUCLEOTIDE SEQUENCE [LARGE SCALE GENOMIC DNA]</scope>
    <source>
        <strain evidence="9 10">JF-5</strain>
    </source>
</reference>
<dbReference type="HOGENOM" id="CLU_013315_2_0_5"/>
<evidence type="ECO:0000256" key="1">
    <source>
        <dbReference type="ARBA" id="ARBA00004651"/>
    </source>
</evidence>
<feature type="transmembrane region" description="Helical" evidence="7">
    <location>
        <begin position="106"/>
        <end position="125"/>
    </location>
</feature>
<dbReference type="InterPro" id="IPR049453">
    <property type="entry name" value="Memb_transporter_dom"/>
</dbReference>
<evidence type="ECO:0000313" key="10">
    <source>
        <dbReference type="Proteomes" id="UP000000245"/>
    </source>
</evidence>
<feature type="transmembrane region" description="Helical" evidence="7">
    <location>
        <begin position="83"/>
        <end position="100"/>
    </location>
</feature>
<keyword evidence="10" id="KW-1185">Reference proteome</keyword>
<gene>
    <name evidence="9" type="ordered locus">Acry_1207</name>
</gene>
<evidence type="ECO:0000256" key="3">
    <source>
        <dbReference type="ARBA" id="ARBA00022692"/>
    </source>
</evidence>
<protein>
    <recommendedName>
        <fullName evidence="8">Integral membrane bound transporter domain-containing protein</fullName>
    </recommendedName>
</protein>
<feature type="domain" description="Integral membrane bound transporter" evidence="8">
    <location>
        <begin position="400"/>
        <end position="524"/>
    </location>
</feature>
<keyword evidence="2" id="KW-1003">Cell membrane</keyword>
<evidence type="ECO:0000256" key="5">
    <source>
        <dbReference type="ARBA" id="ARBA00023136"/>
    </source>
</evidence>
<dbReference type="KEGG" id="acr:Acry_1207"/>
<name>A5FXT7_ACICJ</name>
<evidence type="ECO:0000313" key="9">
    <source>
        <dbReference type="EMBL" id="ABQ30419.1"/>
    </source>
</evidence>
<sequence length="688" mass="71100">MTPADAPSRLTDRAGLPLTGGSLALNFRAVSLLEGIRAAIAVAGTLAAGALLDQPQLALAALGALLACFTDPGGALPARLPPMLIFGVAGAICLGGFGLLDGASPLLAIPVAGLAIFCCSLARIYGQGGLLTGNLLAVTIVLALDMPTGSPVAALHAAFGFWAGAAEAAILTLALWRIRPFGPARAALADAALALAELARDLAEREADAGGETGFDLHARGHRRAVREAIERARAVTQATLRRRGVASQRANALVLRLATFDQLFGALIALGEEMAARGADDPAARRALAGIGDLLGAMAPELEAGRTLDTAPLRAGLEALRGTVSSAKGDPALRRPLAAALDRLSVLITVSNAPGVTAADEIVPPDLMATILGPLRSNLSLASVPLRHALRSMLVAIPALAFVAWLGNPFGHWLAITVILVLQPHFSATWIRAIERVGGTAAGGLVAAAIGLLVHTRLELAVAMVPLTLFAFAVRGVNYSAWVVLLTPMIVLLIEQIDPGANQWVVAASRVGFTLAGGILAVAANLVLWPSFEGNRLGAARRDAIAAHRTYLVATFAHLTADAPPPEAARRQAGLASNNLEASIARVMMEPHRDDDPLLRAAIVTDAALRRTAGRLAALALEPRPEAAARVGCRAWAEALAAWFDPDLPDPPPLPPPVGLPAIDDGLARLARQAELVREPVTSETIA</sequence>
<dbReference type="Proteomes" id="UP000000245">
    <property type="component" value="Chromosome"/>
</dbReference>
<dbReference type="GO" id="GO:0005886">
    <property type="term" value="C:plasma membrane"/>
    <property type="evidence" value="ECO:0007669"/>
    <property type="project" value="UniProtKB-SubCell"/>
</dbReference>
<dbReference type="PANTHER" id="PTHR30509">
    <property type="entry name" value="P-HYDROXYBENZOIC ACID EFFLUX PUMP SUBUNIT-RELATED"/>
    <property type="match status" value="1"/>
</dbReference>
<feature type="transmembrane region" description="Helical" evidence="7">
    <location>
        <begin position="505"/>
        <end position="530"/>
    </location>
</feature>
<keyword evidence="3 7" id="KW-0812">Transmembrane</keyword>
<comment type="similarity">
    <text evidence="6">Belongs to the YccS/YhfK family.</text>
</comment>
<evidence type="ECO:0000256" key="6">
    <source>
        <dbReference type="ARBA" id="ARBA00043993"/>
    </source>
</evidence>
<keyword evidence="4 7" id="KW-1133">Transmembrane helix</keyword>
<evidence type="ECO:0000256" key="4">
    <source>
        <dbReference type="ARBA" id="ARBA00022989"/>
    </source>
</evidence>